<proteinExistence type="predicted"/>
<dbReference type="GO" id="GO:0016405">
    <property type="term" value="F:CoA-ligase activity"/>
    <property type="evidence" value="ECO:0007669"/>
    <property type="project" value="TreeGrafter"/>
</dbReference>
<evidence type="ECO:0000256" key="1">
    <source>
        <dbReference type="ARBA" id="ARBA00022598"/>
    </source>
</evidence>
<feature type="domain" description="AMP-dependent synthetase/ligase" evidence="3">
    <location>
        <begin position="2"/>
        <end position="205"/>
    </location>
</feature>
<dbReference type="Pfam" id="PF00501">
    <property type="entry name" value="AMP-binding"/>
    <property type="match status" value="1"/>
</dbReference>
<accession>A0AAE0AWM6</accession>
<dbReference type="AlphaFoldDB" id="A0AAE0AWM6"/>
<dbReference type="InterPro" id="IPR000873">
    <property type="entry name" value="AMP-dep_synth/lig_dom"/>
</dbReference>
<dbReference type="SUPFAM" id="SSF56801">
    <property type="entry name" value="Acetyl-CoA synthetase-like"/>
    <property type="match status" value="1"/>
</dbReference>
<gene>
    <name evidence="4" type="ORF">Dsin_004997</name>
</gene>
<keyword evidence="2" id="KW-1133">Transmembrane helix</keyword>
<evidence type="ECO:0000313" key="4">
    <source>
        <dbReference type="EMBL" id="KAK3225135.1"/>
    </source>
</evidence>
<name>A0AAE0AWM6_9ROSI</name>
<keyword evidence="1" id="KW-0436">Ligase</keyword>
<evidence type="ECO:0000259" key="3">
    <source>
        <dbReference type="Pfam" id="PF00501"/>
    </source>
</evidence>
<reference evidence="4" key="1">
    <citation type="journal article" date="2023" name="Plant J.">
        <title>Genome sequences and population genomics provide insights into the demographic history, inbreeding, and mutation load of two 'living fossil' tree species of Dipteronia.</title>
        <authorList>
            <person name="Feng Y."/>
            <person name="Comes H.P."/>
            <person name="Chen J."/>
            <person name="Zhu S."/>
            <person name="Lu R."/>
            <person name="Zhang X."/>
            <person name="Li P."/>
            <person name="Qiu J."/>
            <person name="Olsen K.M."/>
            <person name="Qiu Y."/>
        </authorList>
    </citation>
    <scope>NUCLEOTIDE SEQUENCE</scope>
    <source>
        <strain evidence="4">NBL</strain>
    </source>
</reference>
<dbReference type="EMBL" id="JANJYJ010000002">
    <property type="protein sequence ID" value="KAK3225135.1"/>
    <property type="molecule type" value="Genomic_DNA"/>
</dbReference>
<keyword evidence="2" id="KW-0472">Membrane</keyword>
<keyword evidence="2" id="KW-0812">Transmembrane</keyword>
<evidence type="ECO:0000256" key="2">
    <source>
        <dbReference type="SAM" id="Phobius"/>
    </source>
</evidence>
<dbReference type="Gene3D" id="3.40.50.980">
    <property type="match status" value="2"/>
</dbReference>
<feature type="transmembrane region" description="Helical" evidence="2">
    <location>
        <begin position="16"/>
        <end position="41"/>
    </location>
</feature>
<evidence type="ECO:0000313" key="5">
    <source>
        <dbReference type="Proteomes" id="UP001281410"/>
    </source>
</evidence>
<comment type="caution">
    <text evidence="4">The sequence shown here is derived from an EMBL/GenBank/DDBJ whole genome shotgun (WGS) entry which is preliminary data.</text>
</comment>
<keyword evidence="5" id="KW-1185">Reference proteome</keyword>
<sequence>MALSLKKHYSVSKGDVAFILSFHSFHFPILYFALLPLGVIISPAMPDESISDVNRLVNLCKPTIAFTTSQSSHKLPSHLPTVVLLDSPEFLNSGLEDRDVISQNDGAAIFCSSVTSDPRKGTFLTHRNLIVAAATAQSYHIPSDISDQARALTSTPAPVSLTTRLLTAVFGSSVMMRAVLMGETLVLIESNFEIEQVLEAVDKYKG</sequence>
<organism evidence="4 5">
    <name type="scientific">Dipteronia sinensis</name>
    <dbReference type="NCBI Taxonomy" id="43782"/>
    <lineage>
        <taxon>Eukaryota</taxon>
        <taxon>Viridiplantae</taxon>
        <taxon>Streptophyta</taxon>
        <taxon>Embryophyta</taxon>
        <taxon>Tracheophyta</taxon>
        <taxon>Spermatophyta</taxon>
        <taxon>Magnoliopsida</taxon>
        <taxon>eudicotyledons</taxon>
        <taxon>Gunneridae</taxon>
        <taxon>Pentapetalae</taxon>
        <taxon>rosids</taxon>
        <taxon>malvids</taxon>
        <taxon>Sapindales</taxon>
        <taxon>Sapindaceae</taxon>
        <taxon>Hippocastanoideae</taxon>
        <taxon>Acereae</taxon>
        <taxon>Dipteronia</taxon>
    </lineage>
</organism>
<dbReference type="Proteomes" id="UP001281410">
    <property type="component" value="Unassembled WGS sequence"/>
</dbReference>
<protein>
    <recommendedName>
        <fullName evidence="3">AMP-dependent synthetase/ligase domain-containing protein</fullName>
    </recommendedName>
</protein>
<dbReference type="PANTHER" id="PTHR24096:SF251">
    <property type="entry name" value="4-COUMARATE--COA LIGASE-LIKE 9"/>
    <property type="match status" value="1"/>
</dbReference>
<dbReference type="PANTHER" id="PTHR24096">
    <property type="entry name" value="LONG-CHAIN-FATTY-ACID--COA LIGASE"/>
    <property type="match status" value="1"/>
</dbReference>